<evidence type="ECO:0000313" key="1">
    <source>
        <dbReference type="EMBL" id="KKK99750.1"/>
    </source>
</evidence>
<gene>
    <name evidence="1" type="ORF">LCGC14_2629630</name>
</gene>
<accession>A0A0F9AN97</accession>
<reference evidence="1" key="1">
    <citation type="journal article" date="2015" name="Nature">
        <title>Complex archaea that bridge the gap between prokaryotes and eukaryotes.</title>
        <authorList>
            <person name="Spang A."/>
            <person name="Saw J.H."/>
            <person name="Jorgensen S.L."/>
            <person name="Zaremba-Niedzwiedzka K."/>
            <person name="Martijn J."/>
            <person name="Lind A.E."/>
            <person name="van Eijk R."/>
            <person name="Schleper C."/>
            <person name="Guy L."/>
            <person name="Ettema T.J."/>
        </authorList>
    </citation>
    <scope>NUCLEOTIDE SEQUENCE</scope>
</reference>
<dbReference type="EMBL" id="LAZR01045069">
    <property type="protein sequence ID" value="KKK99750.1"/>
    <property type="molecule type" value="Genomic_DNA"/>
</dbReference>
<comment type="caution">
    <text evidence="1">The sequence shown here is derived from an EMBL/GenBank/DDBJ whole genome shotgun (WGS) entry which is preliminary data.</text>
</comment>
<dbReference type="AlphaFoldDB" id="A0A0F9AN97"/>
<proteinExistence type="predicted"/>
<feature type="non-terminal residue" evidence="1">
    <location>
        <position position="27"/>
    </location>
</feature>
<sequence length="27" mass="3076">MAFISHQNIESAIQDCLKYHGREGKIS</sequence>
<name>A0A0F9AN97_9ZZZZ</name>
<organism evidence="1">
    <name type="scientific">marine sediment metagenome</name>
    <dbReference type="NCBI Taxonomy" id="412755"/>
    <lineage>
        <taxon>unclassified sequences</taxon>
        <taxon>metagenomes</taxon>
        <taxon>ecological metagenomes</taxon>
    </lineage>
</organism>
<protein>
    <submittedName>
        <fullName evidence="1">Uncharacterized protein</fullName>
    </submittedName>
</protein>